<evidence type="ECO:0000313" key="10">
    <source>
        <dbReference type="EMBL" id="CAA9252939.1"/>
    </source>
</evidence>
<dbReference type="InterPro" id="IPR007208">
    <property type="entry name" value="MrpF/PhaF-like"/>
</dbReference>
<name>A0A6J4IHX8_9ACTN</name>
<keyword evidence="7 9" id="KW-0472">Membrane</keyword>
<sequence>MTVVSVLTFAMLGGGVLLALVRLALGPSLLDRVVATDALLVIISAGLAVYAALTRNPTVVPVLVVVSLLGFVGSVSVARYIGGMLMASADDGQDAGLPPPAEQTCGPAGAGTAAGGEQR</sequence>
<dbReference type="PANTHER" id="PTHR34702">
    <property type="entry name" value="NA(+)/H(+) ANTIPORTER SUBUNIT F1"/>
    <property type="match status" value="1"/>
</dbReference>
<keyword evidence="3" id="KW-0813">Transport</keyword>
<dbReference type="GO" id="GO:0005886">
    <property type="term" value="C:plasma membrane"/>
    <property type="evidence" value="ECO:0007669"/>
    <property type="project" value="UniProtKB-SubCell"/>
</dbReference>
<keyword evidence="6 9" id="KW-1133">Transmembrane helix</keyword>
<protein>
    <submittedName>
        <fullName evidence="10">Na(+) H(+) antiporter subunit F</fullName>
    </submittedName>
</protein>
<evidence type="ECO:0000256" key="4">
    <source>
        <dbReference type="ARBA" id="ARBA00022475"/>
    </source>
</evidence>
<accession>A0A6J4IHX8</accession>
<dbReference type="GO" id="GO:0015385">
    <property type="term" value="F:sodium:proton antiporter activity"/>
    <property type="evidence" value="ECO:0007669"/>
    <property type="project" value="TreeGrafter"/>
</dbReference>
<reference evidence="10" key="1">
    <citation type="submission" date="2020-02" db="EMBL/GenBank/DDBJ databases">
        <authorList>
            <person name="Meier V. D."/>
        </authorList>
    </citation>
    <scope>NUCLEOTIDE SEQUENCE</scope>
    <source>
        <strain evidence="10">AVDCRST_MAG52</strain>
    </source>
</reference>
<feature type="transmembrane region" description="Helical" evidence="9">
    <location>
        <begin position="32"/>
        <end position="53"/>
    </location>
</feature>
<dbReference type="AlphaFoldDB" id="A0A6J4IHX8"/>
<feature type="transmembrane region" description="Helical" evidence="9">
    <location>
        <begin position="59"/>
        <end position="78"/>
    </location>
</feature>
<gene>
    <name evidence="10" type="ORF">AVDCRST_MAG52-2189</name>
</gene>
<comment type="subcellular location">
    <subcellularLocation>
        <location evidence="1">Cell membrane</location>
        <topology evidence="1">Multi-pass membrane protein</topology>
    </subcellularLocation>
</comment>
<evidence type="ECO:0000256" key="5">
    <source>
        <dbReference type="ARBA" id="ARBA00022692"/>
    </source>
</evidence>
<evidence type="ECO:0000256" key="1">
    <source>
        <dbReference type="ARBA" id="ARBA00004651"/>
    </source>
</evidence>
<evidence type="ECO:0000256" key="6">
    <source>
        <dbReference type="ARBA" id="ARBA00022989"/>
    </source>
</evidence>
<feature type="transmembrane region" description="Helical" evidence="9">
    <location>
        <begin position="6"/>
        <end position="25"/>
    </location>
</feature>
<comment type="similarity">
    <text evidence="2">Belongs to the CPA3 antiporters (TC 2.A.63) subunit F family.</text>
</comment>
<dbReference type="PANTHER" id="PTHR34702:SF1">
    <property type="entry name" value="NA(+)_H(+) ANTIPORTER SUBUNIT F"/>
    <property type="match status" value="1"/>
</dbReference>
<evidence type="ECO:0000256" key="2">
    <source>
        <dbReference type="ARBA" id="ARBA00009212"/>
    </source>
</evidence>
<feature type="compositionally biased region" description="Gly residues" evidence="8">
    <location>
        <begin position="108"/>
        <end position="119"/>
    </location>
</feature>
<evidence type="ECO:0000256" key="9">
    <source>
        <dbReference type="SAM" id="Phobius"/>
    </source>
</evidence>
<proteinExistence type="inferred from homology"/>
<keyword evidence="5 9" id="KW-0812">Transmembrane</keyword>
<dbReference type="Pfam" id="PF04066">
    <property type="entry name" value="MrpF_PhaF"/>
    <property type="match status" value="1"/>
</dbReference>
<dbReference type="EMBL" id="CADCTN010000158">
    <property type="protein sequence ID" value="CAA9252939.1"/>
    <property type="molecule type" value="Genomic_DNA"/>
</dbReference>
<evidence type="ECO:0000256" key="3">
    <source>
        <dbReference type="ARBA" id="ARBA00022448"/>
    </source>
</evidence>
<keyword evidence="4" id="KW-1003">Cell membrane</keyword>
<evidence type="ECO:0000256" key="8">
    <source>
        <dbReference type="SAM" id="MobiDB-lite"/>
    </source>
</evidence>
<feature type="region of interest" description="Disordered" evidence="8">
    <location>
        <begin position="92"/>
        <end position="119"/>
    </location>
</feature>
<evidence type="ECO:0000256" key="7">
    <source>
        <dbReference type="ARBA" id="ARBA00023136"/>
    </source>
</evidence>
<organism evidence="10">
    <name type="scientific">uncultured Blastococcus sp</name>
    <dbReference type="NCBI Taxonomy" id="217144"/>
    <lineage>
        <taxon>Bacteria</taxon>
        <taxon>Bacillati</taxon>
        <taxon>Actinomycetota</taxon>
        <taxon>Actinomycetes</taxon>
        <taxon>Geodermatophilales</taxon>
        <taxon>Geodermatophilaceae</taxon>
        <taxon>Blastococcus</taxon>
        <taxon>environmental samples</taxon>
    </lineage>
</organism>